<reference evidence="2 3" key="1">
    <citation type="submission" date="2017-08" db="EMBL/GenBank/DDBJ databases">
        <authorList>
            <person name="de Groot N.N."/>
        </authorList>
    </citation>
    <scope>NUCLEOTIDE SEQUENCE [LARGE SCALE GENOMIC DNA]</scope>
    <source>
        <strain evidence="2 3">USBA 855</strain>
    </source>
</reference>
<evidence type="ECO:0000313" key="3">
    <source>
        <dbReference type="Proteomes" id="UP000219023"/>
    </source>
</evidence>
<dbReference type="AlphaFoldDB" id="A0A285VJD6"/>
<sequence length="138" mass="16168">MQIFIDENLSRNIALALHHLQTLLPEQHTIQHAIDKFGGYGTPDEIWLKTLIDEGNWVILSKDKFDKNAPEIHAFRAAGIPIFHLDKQWSKHSGWEEAMRLLKWWPDISRLVNSATQPMWYEVLWAHNPKLKGRPLKK</sequence>
<evidence type="ECO:0000259" key="1">
    <source>
        <dbReference type="Pfam" id="PF18478"/>
    </source>
</evidence>
<dbReference type="RefSeq" id="WP_097022424.1">
    <property type="nucleotide sequence ID" value="NZ_OBQJ01000003.1"/>
</dbReference>
<dbReference type="InterPro" id="IPR041375">
    <property type="entry name" value="VapC45_PIN-like"/>
</dbReference>
<dbReference type="Pfam" id="PF18478">
    <property type="entry name" value="PIN_10"/>
    <property type="match status" value="1"/>
</dbReference>
<protein>
    <recommendedName>
        <fullName evidence="1">VapC45 PIN like domain-containing protein</fullName>
    </recommendedName>
</protein>
<dbReference type="OrthoDB" id="6956264at2"/>
<dbReference type="EMBL" id="OBQJ01000003">
    <property type="protein sequence ID" value="SOC54192.1"/>
    <property type="molecule type" value="Genomic_DNA"/>
</dbReference>
<proteinExistence type="predicted"/>
<dbReference type="Proteomes" id="UP000219023">
    <property type="component" value="Unassembled WGS sequence"/>
</dbReference>
<evidence type="ECO:0000313" key="2">
    <source>
        <dbReference type="EMBL" id="SOC54192.1"/>
    </source>
</evidence>
<name>A0A285VJD6_9GAMM</name>
<accession>A0A285VJD6</accession>
<organism evidence="2 3">
    <name type="scientific">Chromohalobacter canadensis</name>
    <dbReference type="NCBI Taxonomy" id="141389"/>
    <lineage>
        <taxon>Bacteria</taxon>
        <taxon>Pseudomonadati</taxon>
        <taxon>Pseudomonadota</taxon>
        <taxon>Gammaproteobacteria</taxon>
        <taxon>Oceanospirillales</taxon>
        <taxon>Halomonadaceae</taxon>
        <taxon>Chromohalobacter</taxon>
    </lineage>
</organism>
<gene>
    <name evidence="2" type="ORF">SAMN05421509_103238</name>
</gene>
<feature type="domain" description="VapC45 PIN like" evidence="1">
    <location>
        <begin position="1"/>
        <end position="87"/>
    </location>
</feature>